<evidence type="ECO:0000313" key="3">
    <source>
        <dbReference type="Proteomes" id="UP000001294"/>
    </source>
</evidence>
<feature type="signal peptide" evidence="1">
    <location>
        <begin position="1"/>
        <end position="32"/>
    </location>
</feature>
<feature type="chain" id="PRO_5002845294" description="GPI anchored protein" evidence="1">
    <location>
        <begin position="33"/>
        <end position="222"/>
    </location>
</feature>
<accession>B6Q1F6</accession>
<evidence type="ECO:0000313" key="2">
    <source>
        <dbReference type="EMBL" id="EEA26819.1"/>
    </source>
</evidence>
<dbReference type="OrthoDB" id="4991875at2759"/>
<sequence length="222" mass="22171">MDGKSCSNTNNTANMRASLLFAAALTALGAKADSSSSTIIGFFAPNWDVTVPQYGGYTSTAASLANVNTAAATYHVGCVKDAPKTDCDYPSSWTIVQGPATVSVTAVYIASSSGKDTNYDLTVTESYECSLKSSIQSASCTMSVGITGSVDGAKYTSSTSTSATYTTAPISDSYVPLTVTAGLSSLTAPEATKTGGAVAATGVVGSMITAAPVVAAAVAALL</sequence>
<gene>
    <name evidence="2" type="ORF">PMAA_017340</name>
</gene>
<dbReference type="Proteomes" id="UP000001294">
    <property type="component" value="Unassembled WGS sequence"/>
</dbReference>
<dbReference type="AlphaFoldDB" id="B6Q1F6"/>
<dbReference type="PhylomeDB" id="B6Q1F6"/>
<protein>
    <recommendedName>
        <fullName evidence="4">GPI anchored protein</fullName>
    </recommendedName>
</protein>
<organism evidence="2 3">
    <name type="scientific">Talaromyces marneffei (strain ATCC 18224 / CBS 334.59 / QM 7333)</name>
    <name type="common">Penicillium marneffei</name>
    <dbReference type="NCBI Taxonomy" id="441960"/>
    <lineage>
        <taxon>Eukaryota</taxon>
        <taxon>Fungi</taxon>
        <taxon>Dikarya</taxon>
        <taxon>Ascomycota</taxon>
        <taxon>Pezizomycotina</taxon>
        <taxon>Eurotiomycetes</taxon>
        <taxon>Eurotiomycetidae</taxon>
        <taxon>Eurotiales</taxon>
        <taxon>Trichocomaceae</taxon>
        <taxon>Talaromyces</taxon>
        <taxon>Talaromyces sect. Talaromyces</taxon>
    </lineage>
</organism>
<proteinExistence type="predicted"/>
<dbReference type="EMBL" id="DS995899">
    <property type="protein sequence ID" value="EEA26819.1"/>
    <property type="molecule type" value="Genomic_DNA"/>
</dbReference>
<dbReference type="HOGENOM" id="CLU_085154_0_0_1"/>
<evidence type="ECO:0008006" key="4">
    <source>
        <dbReference type="Google" id="ProtNLM"/>
    </source>
</evidence>
<keyword evidence="3" id="KW-1185">Reference proteome</keyword>
<dbReference type="VEuPathDB" id="FungiDB:PMAA_017340"/>
<reference evidence="3" key="1">
    <citation type="journal article" date="2015" name="Genome Announc.">
        <title>Genome sequence of the AIDS-associated pathogen Penicillium marneffei (ATCC18224) and its near taxonomic relative Talaromyces stipitatus (ATCC10500).</title>
        <authorList>
            <person name="Nierman W.C."/>
            <person name="Fedorova-Abrams N.D."/>
            <person name="Andrianopoulos A."/>
        </authorList>
    </citation>
    <scope>NUCLEOTIDE SEQUENCE [LARGE SCALE GENOMIC DNA]</scope>
    <source>
        <strain evidence="3">ATCC 18224 / CBS 334.59 / QM 7333</strain>
    </source>
</reference>
<evidence type="ECO:0000256" key="1">
    <source>
        <dbReference type="SAM" id="SignalP"/>
    </source>
</evidence>
<name>B6Q1F6_TALMQ</name>
<keyword evidence="1" id="KW-0732">Signal</keyword>